<dbReference type="Gene3D" id="3.40.50.1110">
    <property type="entry name" value="SGNH hydrolase"/>
    <property type="match status" value="1"/>
</dbReference>
<dbReference type="PANTHER" id="PTHR30383:SF5">
    <property type="entry name" value="SGNH HYDROLASE-TYPE ESTERASE DOMAIN-CONTAINING PROTEIN"/>
    <property type="match status" value="1"/>
</dbReference>
<dbReference type="InterPro" id="IPR051532">
    <property type="entry name" value="Ester_Hydrolysis_Enzymes"/>
</dbReference>
<dbReference type="InterPro" id="IPR013830">
    <property type="entry name" value="SGNH_hydro"/>
</dbReference>
<dbReference type="PANTHER" id="PTHR30383">
    <property type="entry name" value="THIOESTERASE 1/PROTEASE 1/LYSOPHOSPHOLIPASE L1"/>
    <property type="match status" value="1"/>
</dbReference>
<dbReference type="Proteomes" id="UP000199045">
    <property type="component" value="Unassembled WGS sequence"/>
</dbReference>
<dbReference type="Pfam" id="PF13472">
    <property type="entry name" value="Lipase_GDSL_2"/>
    <property type="match status" value="1"/>
</dbReference>
<proteinExistence type="predicted"/>
<dbReference type="SUPFAM" id="SSF52266">
    <property type="entry name" value="SGNH hydrolase"/>
    <property type="match status" value="2"/>
</dbReference>
<gene>
    <name evidence="2" type="ORF">SAMN04488121_103951</name>
</gene>
<dbReference type="AlphaFoldDB" id="A0A1G7SNU7"/>
<dbReference type="GO" id="GO:0004622">
    <property type="term" value="F:phosphatidylcholine lysophospholipase activity"/>
    <property type="evidence" value="ECO:0007669"/>
    <property type="project" value="TreeGrafter"/>
</dbReference>
<organism evidence="2 3">
    <name type="scientific">Chitinophaga filiformis</name>
    <name type="common">Myxococcus filiformis</name>
    <name type="synonym">Flexibacter filiformis</name>
    <dbReference type="NCBI Taxonomy" id="104663"/>
    <lineage>
        <taxon>Bacteria</taxon>
        <taxon>Pseudomonadati</taxon>
        <taxon>Bacteroidota</taxon>
        <taxon>Chitinophagia</taxon>
        <taxon>Chitinophagales</taxon>
        <taxon>Chitinophagaceae</taxon>
        <taxon>Chitinophaga</taxon>
    </lineage>
</organism>
<reference evidence="2 3" key="1">
    <citation type="submission" date="2016-10" db="EMBL/GenBank/DDBJ databases">
        <authorList>
            <person name="de Groot N.N."/>
        </authorList>
    </citation>
    <scope>NUCLEOTIDE SEQUENCE [LARGE SCALE GENOMIC DNA]</scope>
    <source>
        <strain evidence="2 3">DSM 527</strain>
    </source>
</reference>
<evidence type="ECO:0000313" key="2">
    <source>
        <dbReference type="EMBL" id="SDG24703.1"/>
    </source>
</evidence>
<evidence type="ECO:0000313" key="3">
    <source>
        <dbReference type="Proteomes" id="UP000199045"/>
    </source>
</evidence>
<sequence length="208" mass="23130">MVINAGIGGNNTVDMLARIEKDCLSHHPELTVLMAGTNDMNSMKHVPLKDYEKNMRDMVKMISSTGSKVLLMTILPAYEPYLYTRHPKAFYDPEGYVARRKAVNEVIAKIAADTHQTLLDMGHIFERAGNIGKDKDSLIQNELNSGKTDGVHPTPEGYRLMGVVVYDCVIRQQLPQKRIVCFGDSITHGDGGTEGHSYPAYLKKLLVP</sequence>
<feature type="domain" description="SGNH hydrolase-type esterase" evidence="1">
    <location>
        <begin position="2"/>
        <end position="160"/>
    </location>
</feature>
<dbReference type="EMBL" id="FNBN01000003">
    <property type="protein sequence ID" value="SDG24703.1"/>
    <property type="molecule type" value="Genomic_DNA"/>
</dbReference>
<protein>
    <submittedName>
        <fullName evidence="2">Lysophospholipase L1</fullName>
    </submittedName>
</protein>
<dbReference type="InterPro" id="IPR036514">
    <property type="entry name" value="SGNH_hydro_sf"/>
</dbReference>
<name>A0A1G7SNU7_CHIFI</name>
<evidence type="ECO:0000259" key="1">
    <source>
        <dbReference type="Pfam" id="PF13472"/>
    </source>
</evidence>
<accession>A0A1G7SNU7</accession>
<dbReference type="STRING" id="104663.SAMN04488121_103951"/>